<dbReference type="Gene3D" id="1.10.400.10">
    <property type="entry name" value="GI Alpha 1, domain 2-like"/>
    <property type="match status" value="1"/>
</dbReference>
<evidence type="ECO:0000256" key="2">
    <source>
        <dbReference type="ARBA" id="ARBA00023134"/>
    </source>
</evidence>
<evidence type="ECO:0000256" key="1">
    <source>
        <dbReference type="ARBA" id="ARBA00022741"/>
    </source>
</evidence>
<dbReference type="GO" id="GO:0003924">
    <property type="term" value="F:GTPase activity"/>
    <property type="evidence" value="ECO:0007669"/>
    <property type="project" value="InterPro"/>
</dbReference>
<evidence type="ECO:0000313" key="6">
    <source>
        <dbReference type="EMBL" id="KAF9467431.1"/>
    </source>
</evidence>
<dbReference type="EMBL" id="MU150237">
    <property type="protein sequence ID" value="KAF9467431.1"/>
    <property type="molecule type" value="Genomic_DNA"/>
</dbReference>
<keyword evidence="7" id="KW-1185">Reference proteome</keyword>
<dbReference type="PANTHER" id="PTHR10218">
    <property type="entry name" value="GTP-BINDING PROTEIN ALPHA SUBUNIT"/>
    <property type="match status" value="1"/>
</dbReference>
<dbReference type="GO" id="GO:0031683">
    <property type="term" value="F:G-protein beta/gamma-subunit complex binding"/>
    <property type="evidence" value="ECO:0007669"/>
    <property type="project" value="InterPro"/>
</dbReference>
<gene>
    <name evidence="6" type="ORF">BDZ94DRAFT_1038511</name>
</gene>
<evidence type="ECO:0000256" key="3">
    <source>
        <dbReference type="ARBA" id="ARBA00023224"/>
    </source>
</evidence>
<feature type="binding site" evidence="4">
    <location>
        <begin position="251"/>
        <end position="257"/>
    </location>
    <ligand>
        <name>GTP</name>
        <dbReference type="ChEBI" id="CHEBI:37565"/>
    </ligand>
</feature>
<reference evidence="6" key="1">
    <citation type="submission" date="2020-11" db="EMBL/GenBank/DDBJ databases">
        <authorList>
            <consortium name="DOE Joint Genome Institute"/>
            <person name="Ahrendt S."/>
            <person name="Riley R."/>
            <person name="Andreopoulos W."/>
            <person name="Labutti K."/>
            <person name="Pangilinan J."/>
            <person name="Ruiz-Duenas F.J."/>
            <person name="Barrasa J.M."/>
            <person name="Sanchez-Garcia M."/>
            <person name="Camarero S."/>
            <person name="Miyauchi S."/>
            <person name="Serrano A."/>
            <person name="Linde D."/>
            <person name="Babiker R."/>
            <person name="Drula E."/>
            <person name="Ayuso-Fernandez I."/>
            <person name="Pacheco R."/>
            <person name="Padilla G."/>
            <person name="Ferreira P."/>
            <person name="Barriuso J."/>
            <person name="Kellner H."/>
            <person name="Castanera R."/>
            <person name="Alfaro M."/>
            <person name="Ramirez L."/>
            <person name="Pisabarro A.G."/>
            <person name="Kuo A."/>
            <person name="Tritt A."/>
            <person name="Lipzen A."/>
            <person name="He G."/>
            <person name="Yan M."/>
            <person name="Ng V."/>
            <person name="Cullen D."/>
            <person name="Martin F."/>
            <person name="Rosso M.-N."/>
            <person name="Henrissat B."/>
            <person name="Hibbett D."/>
            <person name="Martinez A.T."/>
            <person name="Grigoriev I.V."/>
        </authorList>
    </citation>
    <scope>NUCLEOTIDE SEQUENCE</scope>
    <source>
        <strain evidence="6">CBS 247.69</strain>
    </source>
</reference>
<organism evidence="6 7">
    <name type="scientific">Collybia nuda</name>
    <dbReference type="NCBI Taxonomy" id="64659"/>
    <lineage>
        <taxon>Eukaryota</taxon>
        <taxon>Fungi</taxon>
        <taxon>Dikarya</taxon>
        <taxon>Basidiomycota</taxon>
        <taxon>Agaricomycotina</taxon>
        <taxon>Agaricomycetes</taxon>
        <taxon>Agaricomycetidae</taxon>
        <taxon>Agaricales</taxon>
        <taxon>Tricholomatineae</taxon>
        <taxon>Clitocybaceae</taxon>
        <taxon>Collybia</taxon>
    </lineage>
</organism>
<evidence type="ECO:0000256" key="5">
    <source>
        <dbReference type="PIRSR" id="PIRSR601019-2"/>
    </source>
</evidence>
<comment type="caution">
    <text evidence="6">The sequence shown here is derived from an EMBL/GenBank/DDBJ whole genome shotgun (WGS) entry which is preliminary data.</text>
</comment>
<dbReference type="SUPFAM" id="SSF47895">
    <property type="entry name" value="Transducin (alpha subunit), insertion domain"/>
    <property type="match status" value="1"/>
</dbReference>
<keyword evidence="2 4" id="KW-0342">GTP-binding</keyword>
<keyword evidence="5" id="KW-0460">Magnesium</keyword>
<evidence type="ECO:0000256" key="4">
    <source>
        <dbReference type="PIRSR" id="PIRSR601019-1"/>
    </source>
</evidence>
<dbReference type="GO" id="GO:0005737">
    <property type="term" value="C:cytoplasm"/>
    <property type="evidence" value="ECO:0007669"/>
    <property type="project" value="TreeGrafter"/>
</dbReference>
<evidence type="ECO:0000313" key="7">
    <source>
        <dbReference type="Proteomes" id="UP000807353"/>
    </source>
</evidence>
<dbReference type="GO" id="GO:0005525">
    <property type="term" value="F:GTP binding"/>
    <property type="evidence" value="ECO:0007669"/>
    <property type="project" value="UniProtKB-KW"/>
</dbReference>
<accession>A0A9P5YGH6</accession>
<dbReference type="PRINTS" id="PR00318">
    <property type="entry name" value="GPROTEINA"/>
</dbReference>
<dbReference type="InterPro" id="IPR027417">
    <property type="entry name" value="P-loop_NTPase"/>
</dbReference>
<keyword evidence="5" id="KW-0479">Metal-binding</keyword>
<dbReference type="CDD" id="cd00066">
    <property type="entry name" value="G-alpha"/>
    <property type="match status" value="1"/>
</dbReference>
<dbReference type="PROSITE" id="PS51882">
    <property type="entry name" value="G_ALPHA"/>
    <property type="match status" value="1"/>
</dbReference>
<dbReference type="GO" id="GO:0005834">
    <property type="term" value="C:heterotrimeric G-protein complex"/>
    <property type="evidence" value="ECO:0007669"/>
    <property type="project" value="TreeGrafter"/>
</dbReference>
<feature type="binding site" evidence="4">
    <location>
        <begin position="61"/>
        <end position="66"/>
    </location>
    <ligand>
        <name>GTP</name>
        <dbReference type="ChEBI" id="CHEBI:37565"/>
    </ligand>
</feature>
<dbReference type="AlphaFoldDB" id="A0A9P5YGH6"/>
<dbReference type="FunFam" id="3.40.50.300:FF:000720">
    <property type="entry name" value="Guanine nucleotide-binding protein G(k) subunit alpha"/>
    <property type="match status" value="1"/>
</dbReference>
<dbReference type="PANTHER" id="PTHR10218:SF360">
    <property type="entry name" value="GUANINE NUCLEOTIDE-BINDING PROTEIN SUBUNIT ALPHA HOMOLOG"/>
    <property type="match status" value="1"/>
</dbReference>
<protein>
    <submittedName>
        <fullName evidence="6">Guanine nucleotide binding protein, alpha subunit</fullName>
    </submittedName>
</protein>
<name>A0A9P5YGH6_9AGAR</name>
<dbReference type="OrthoDB" id="5817230at2759"/>
<dbReference type="Pfam" id="PF00503">
    <property type="entry name" value="G-alpha"/>
    <property type="match status" value="1"/>
</dbReference>
<dbReference type="GO" id="GO:0007188">
    <property type="term" value="P:adenylate cyclase-modulating G protein-coupled receptor signaling pathway"/>
    <property type="evidence" value="ECO:0007669"/>
    <property type="project" value="TreeGrafter"/>
</dbReference>
<keyword evidence="1 4" id="KW-0547">Nucleotide-binding</keyword>
<feature type="binding site" evidence="4">
    <location>
        <begin position="349"/>
        <end position="352"/>
    </location>
    <ligand>
        <name>GTP</name>
        <dbReference type="ChEBI" id="CHEBI:37565"/>
    </ligand>
</feature>
<dbReference type="SMART" id="SM00275">
    <property type="entry name" value="G_alpha"/>
    <property type="match status" value="1"/>
</dbReference>
<feature type="binding site" evidence="5">
    <location>
        <position position="65"/>
    </location>
    <ligand>
        <name>Mg(2+)</name>
        <dbReference type="ChEBI" id="CHEBI:18420"/>
    </ligand>
</feature>
<dbReference type="SUPFAM" id="SSF52540">
    <property type="entry name" value="P-loop containing nucleoside triphosphate hydrolases"/>
    <property type="match status" value="1"/>
</dbReference>
<proteinExistence type="predicted"/>
<feature type="binding site" evidence="5">
    <location>
        <position position="257"/>
    </location>
    <ligand>
        <name>Mg(2+)</name>
        <dbReference type="ChEBI" id="CHEBI:18420"/>
    </ligand>
</feature>
<dbReference type="GO" id="GO:0046872">
    <property type="term" value="F:metal ion binding"/>
    <property type="evidence" value="ECO:0007669"/>
    <property type="project" value="UniProtKB-KW"/>
</dbReference>
<dbReference type="InterPro" id="IPR011025">
    <property type="entry name" value="GproteinA_insert"/>
</dbReference>
<dbReference type="Gene3D" id="3.40.50.300">
    <property type="entry name" value="P-loop containing nucleotide triphosphate hydrolases"/>
    <property type="match status" value="2"/>
</dbReference>
<keyword evidence="3" id="KW-0807">Transducer</keyword>
<dbReference type="GO" id="GO:0001664">
    <property type="term" value="F:G protein-coupled receptor binding"/>
    <property type="evidence" value="ECO:0007669"/>
    <property type="project" value="TreeGrafter"/>
</dbReference>
<sequence length="426" mass="48274">MPVATSTVQSPKTWLDDQEAYYDEEAERLSNVIDETLKQESLKRKEQSKREVKVLLLGQSESGKSTLHKQFQLLYASQALEIERPSWRTAVYLNVIRAVRAIFEGLDGGISQATEERSREPSISYDNGDDIVRLQARLLPLLAAEATIASELNGGFTGRASLYVRTGWQTWVSSGRPKGDSTTNTTSDITSMAVAILRHAQDDIEALWRNPLVCELAGLRKLGLEESAPFFLNNLSRILEDSYLPTIDDILNTRIQTLGVVEHILPLRRGSEEILWRMYDVGGARSQRNAWIPYFDDATAIIFLAPISAFDQHLEENPKVNRIEDSLQLFSAICSNKLLKGASLILLLNKVDVLKQKLESGTRVLKYIPSYGKRRNNYESVAEYFRVHFKQIHHRSDSGGRGLYTHFTTMVVWDMNALLFHLLMLE</sequence>
<dbReference type="Proteomes" id="UP000807353">
    <property type="component" value="Unassembled WGS sequence"/>
</dbReference>
<dbReference type="InterPro" id="IPR001019">
    <property type="entry name" value="Gprotein_alpha_su"/>
</dbReference>